<keyword evidence="6" id="KW-1133">Transmembrane helix</keyword>
<feature type="domain" description="HAMP" evidence="8">
    <location>
        <begin position="332"/>
        <end position="385"/>
    </location>
</feature>
<dbReference type="EMBL" id="CP049206">
    <property type="protein sequence ID" value="QTF99461.1"/>
    <property type="molecule type" value="Genomic_DNA"/>
</dbReference>
<dbReference type="Proteomes" id="UP000663912">
    <property type="component" value="Chromosome 1"/>
</dbReference>
<reference evidence="10 13" key="1">
    <citation type="journal article" date="2020" name="Science">
        <title>Unexpected conservation and global transmission of agrobacterial virulence plasmids.</title>
        <authorList>
            <person name="Weisberg A.J."/>
            <person name="Davis E.W. 2nd"/>
            <person name="Tabima J."/>
            <person name="Belcher M.S."/>
            <person name="Miller M."/>
            <person name="Kuo C.H."/>
            <person name="Loper J.E."/>
            <person name="Grunwald N.J."/>
            <person name="Putnam M.L."/>
            <person name="Chang J.H."/>
        </authorList>
    </citation>
    <scope>NUCLEOTIDE SEQUENCE [LARGE SCALE GENOMIC DNA]</scope>
    <source>
        <strain evidence="10 13">A19/93</strain>
    </source>
</reference>
<evidence type="ECO:0000256" key="6">
    <source>
        <dbReference type="SAM" id="Phobius"/>
    </source>
</evidence>
<keyword evidence="2" id="KW-0145">Chemotaxis</keyword>
<evidence type="ECO:0000256" key="3">
    <source>
        <dbReference type="ARBA" id="ARBA00029447"/>
    </source>
</evidence>
<reference evidence="11" key="2">
    <citation type="submission" date="2020-02" db="EMBL/GenBank/DDBJ databases">
        <title>Unexpected conservation and global transmission of agrobacterial virulence plasmids.</title>
        <authorList>
            <person name="Weisberg A.J."/>
            <person name="Davis E.W. II"/>
            <person name="Tabima J.R."/>
            <person name="Belcher M.S."/>
            <person name="Miller M."/>
            <person name="Kuo C.-H."/>
            <person name="Loper J.E."/>
            <person name="Grunwald N.J."/>
            <person name="Putnam M.L."/>
            <person name="Chang J.H."/>
        </authorList>
    </citation>
    <scope>NUCLEOTIDE SEQUENCE</scope>
    <source>
        <strain evidence="11">W2/73</strain>
    </source>
</reference>
<dbReference type="Gene3D" id="6.10.340.10">
    <property type="match status" value="1"/>
</dbReference>
<feature type="domain" description="HAMP" evidence="8">
    <location>
        <begin position="414"/>
        <end position="466"/>
    </location>
</feature>
<evidence type="ECO:0000313" key="10">
    <source>
        <dbReference type="EMBL" id="NTF37024.1"/>
    </source>
</evidence>
<dbReference type="SMART" id="SM00304">
    <property type="entry name" value="HAMP"/>
    <property type="match status" value="2"/>
</dbReference>
<dbReference type="SUPFAM" id="SSF158472">
    <property type="entry name" value="HAMP domain-like"/>
    <property type="match status" value="1"/>
</dbReference>
<evidence type="ECO:0000259" key="8">
    <source>
        <dbReference type="PROSITE" id="PS50885"/>
    </source>
</evidence>
<dbReference type="CDD" id="cd11386">
    <property type="entry name" value="MCP_signal"/>
    <property type="match status" value="1"/>
</dbReference>
<dbReference type="PANTHER" id="PTHR43531:SF11">
    <property type="entry name" value="METHYL-ACCEPTING CHEMOTAXIS PROTEIN 3"/>
    <property type="match status" value="1"/>
</dbReference>
<dbReference type="Gene3D" id="1.10.287.950">
    <property type="entry name" value="Methyl-accepting chemotaxis protein"/>
    <property type="match status" value="1"/>
</dbReference>
<dbReference type="KEGG" id="arui:G6M88_03160"/>
<dbReference type="EMBL" id="JAAMCP010000005">
    <property type="protein sequence ID" value="NTF37024.1"/>
    <property type="molecule type" value="Genomic_DNA"/>
</dbReference>
<keyword evidence="6" id="KW-0472">Membrane</keyword>
<dbReference type="SMART" id="SM00283">
    <property type="entry name" value="MA"/>
    <property type="match status" value="1"/>
</dbReference>
<dbReference type="Proteomes" id="UP000822331">
    <property type="component" value="Unassembled WGS sequence"/>
</dbReference>
<dbReference type="GO" id="GO:0007165">
    <property type="term" value="P:signal transduction"/>
    <property type="evidence" value="ECO:0007669"/>
    <property type="project" value="UniProtKB-KW"/>
</dbReference>
<keyword evidence="13" id="KW-1185">Reference proteome</keyword>
<feature type="transmembrane region" description="Helical" evidence="6">
    <location>
        <begin position="12"/>
        <end position="31"/>
    </location>
</feature>
<dbReference type="Pfam" id="PF00672">
    <property type="entry name" value="HAMP"/>
    <property type="match status" value="1"/>
</dbReference>
<dbReference type="PROSITE" id="PS50885">
    <property type="entry name" value="HAMP"/>
    <property type="match status" value="2"/>
</dbReference>
<accession>A0AAE7R4J3</accession>
<sequence length="727" mass="76444">MKLVDIPISKRLWAAVILPMLGAGYLCYVQISERLGDYHNMNEVVVIGDQLKKLSSIAHALQVERGMTAGFIGSKGTKQASELASARKNTDAVLNDFPALSAALNDLTGGASTAQQAAAEDSLAAAVSIRGAVDSLTTTGGVAFAAYTSAVSTIITIADDLSVETGNPDVSSRIAAFAELMHAKEIAGQERGLANGFIAAKRMDPARFAEFASMAGGQQVLIDAFLSEQNATLQKSAATLIDDVSSAVVDFRAKLLANGGNADLSGLDSAAWFAAATKRIEALKQIENQTIDDISALAKQNASAAFNTLVLMIAITLVCAVLMIAFSTVMAMTVVRPIRQIVKAMGRLAAGQVDDADVSSGRRDEIGEMEQAVEVFRQAAIRNRKLEAAEADNRMRAEQQRVDMQRAADADAEARLVQATSTFAASMKKLAAGDMLCEMNDPLASQFEALRHDFNSAVRQLRDTLTGVGQSVATVTGGSQEVSSASDHLSRRTEQQAASLEETAAALDQITANVSSTSKRTEEARAVVRDARQKAGNSSEVVKNAVAAMDRIEDSSKQISQIIGVIDEIAFQTNLLALNAGVEAARAGEAGKGFAVVAQEVREPAQRSAKAAKEIKQLIGNSALAVSEGVRLVNDTGSGLSEIAQLVQSVNAHMEAIATAAQEQSAGLVEVNNAVNTMDQTTQQNAAMVEEMNAAGASLAQESAKLNGLLSNFQLGHESARQVFRAA</sequence>
<feature type="domain" description="Methyl-accepting transducer" evidence="7">
    <location>
        <begin position="471"/>
        <end position="700"/>
    </location>
</feature>
<comment type="similarity">
    <text evidence="3">Belongs to the methyl-accepting chemotaxis (MCP) protein family.</text>
</comment>
<dbReference type="InterPro" id="IPR004090">
    <property type="entry name" value="Chemotax_Me-accpt_rcpt"/>
</dbReference>
<dbReference type="Pfam" id="PF00015">
    <property type="entry name" value="MCPsignal"/>
    <property type="match status" value="1"/>
</dbReference>
<evidence type="ECO:0000256" key="5">
    <source>
        <dbReference type="SAM" id="MobiDB-lite"/>
    </source>
</evidence>
<dbReference type="GO" id="GO:0004888">
    <property type="term" value="F:transmembrane signaling receptor activity"/>
    <property type="evidence" value="ECO:0007669"/>
    <property type="project" value="InterPro"/>
</dbReference>
<dbReference type="PROSITE" id="PS50111">
    <property type="entry name" value="CHEMOTAXIS_TRANSDUC_2"/>
    <property type="match status" value="1"/>
</dbReference>
<evidence type="ECO:0000256" key="1">
    <source>
        <dbReference type="ARBA" id="ARBA00004370"/>
    </source>
</evidence>
<keyword evidence="6" id="KW-0812">Transmembrane</keyword>
<evidence type="ECO:0000313" key="12">
    <source>
        <dbReference type="Proteomes" id="UP000663912"/>
    </source>
</evidence>
<dbReference type="AlphaFoldDB" id="A0AAE7R4J3"/>
<evidence type="ECO:0000259" key="9">
    <source>
        <dbReference type="PROSITE" id="PS50906"/>
    </source>
</evidence>
<evidence type="ECO:0000313" key="13">
    <source>
        <dbReference type="Proteomes" id="UP000822331"/>
    </source>
</evidence>
<dbReference type="InterPro" id="IPR004089">
    <property type="entry name" value="MCPsignal_dom"/>
</dbReference>
<keyword evidence="4" id="KW-0807">Transducer</keyword>
<dbReference type="InterPro" id="IPR051310">
    <property type="entry name" value="MCP_chemotaxis"/>
</dbReference>
<dbReference type="GO" id="GO:0006935">
    <property type="term" value="P:chemotaxis"/>
    <property type="evidence" value="ECO:0007669"/>
    <property type="project" value="UniProtKB-KW"/>
</dbReference>
<dbReference type="CDD" id="cd06225">
    <property type="entry name" value="HAMP"/>
    <property type="match status" value="1"/>
</dbReference>
<feature type="compositionally biased region" description="Polar residues" evidence="5">
    <location>
        <begin position="477"/>
        <end position="487"/>
    </location>
</feature>
<feature type="region of interest" description="Disordered" evidence="5">
    <location>
        <begin position="477"/>
        <end position="500"/>
    </location>
</feature>
<comment type="subcellular location">
    <subcellularLocation>
        <location evidence="1">Membrane</location>
    </subcellularLocation>
</comment>
<feature type="domain" description="NIT" evidence="9">
    <location>
        <begin position="52"/>
        <end position="301"/>
    </location>
</feature>
<dbReference type="PRINTS" id="PR00260">
    <property type="entry name" value="CHEMTRNSDUCR"/>
</dbReference>
<dbReference type="InterPro" id="IPR013587">
    <property type="entry name" value="Nitrate/nitrite_sensing"/>
</dbReference>
<name>A0AAE7R4J3_9HYPH</name>
<evidence type="ECO:0000256" key="2">
    <source>
        <dbReference type="ARBA" id="ARBA00022500"/>
    </source>
</evidence>
<feature type="transmembrane region" description="Helical" evidence="6">
    <location>
        <begin position="309"/>
        <end position="335"/>
    </location>
</feature>
<dbReference type="SUPFAM" id="SSF58104">
    <property type="entry name" value="Methyl-accepting chemotaxis protein (MCP) signaling domain"/>
    <property type="match status" value="1"/>
</dbReference>
<proteinExistence type="inferred from homology"/>
<dbReference type="InterPro" id="IPR003660">
    <property type="entry name" value="HAMP_dom"/>
</dbReference>
<dbReference type="InterPro" id="IPR010910">
    <property type="entry name" value="Nitrate/nitrite_sensing_bac"/>
</dbReference>
<dbReference type="FunFam" id="1.10.287.950:FF:000001">
    <property type="entry name" value="Methyl-accepting chemotaxis sensory transducer"/>
    <property type="match status" value="1"/>
</dbReference>
<dbReference type="GO" id="GO:0016020">
    <property type="term" value="C:membrane"/>
    <property type="evidence" value="ECO:0007669"/>
    <property type="project" value="UniProtKB-SubCell"/>
</dbReference>
<dbReference type="PANTHER" id="PTHR43531">
    <property type="entry name" value="PROTEIN ICFG"/>
    <property type="match status" value="1"/>
</dbReference>
<evidence type="ECO:0000259" key="7">
    <source>
        <dbReference type="PROSITE" id="PS50111"/>
    </source>
</evidence>
<protein>
    <submittedName>
        <fullName evidence="11">HAMP domain-containing protein</fullName>
    </submittedName>
</protein>
<dbReference type="Pfam" id="PF08376">
    <property type="entry name" value="NIT"/>
    <property type="match status" value="1"/>
</dbReference>
<dbReference type="PROSITE" id="PS50906">
    <property type="entry name" value="NIT"/>
    <property type="match status" value="1"/>
</dbReference>
<gene>
    <name evidence="10" type="ORF">G6L72_09940</name>
    <name evidence="11" type="ORF">G6M88_03160</name>
</gene>
<evidence type="ECO:0000256" key="4">
    <source>
        <dbReference type="PROSITE-ProRule" id="PRU00284"/>
    </source>
</evidence>
<evidence type="ECO:0000313" key="11">
    <source>
        <dbReference type="EMBL" id="QTF99461.1"/>
    </source>
</evidence>
<organism evidence="11 12">
    <name type="scientific">Agrobacterium rubi</name>
    <dbReference type="NCBI Taxonomy" id="28099"/>
    <lineage>
        <taxon>Bacteria</taxon>
        <taxon>Pseudomonadati</taxon>
        <taxon>Pseudomonadota</taxon>
        <taxon>Alphaproteobacteria</taxon>
        <taxon>Hyphomicrobiales</taxon>
        <taxon>Rhizobiaceae</taxon>
        <taxon>Rhizobium/Agrobacterium group</taxon>
        <taxon>Agrobacterium</taxon>
    </lineage>
</organism>